<sequence length="291" mass="32504">MDRLQISPHFISTQTGHLYAVHYVPPSTASTKGYIIHIPAFAEEMNKSRHIISKQARLMAEQGWQVVVFDLSGTGDSEGLLVDADWQSWLSNIQAIMDWLVAEPLPVVLWGLRLGACLAVDYLNRLSSPVNTHLLLWQPIIKGSPFLQQFLRVRLAADLLGKQTGETVKLLREQLEKEGSLEVAGYLLPSKLTTAIDQMDLTQQSLPLTTQVVWLEMVRETGASLSLPSQKTIAAWKQNHNKLHQASIVTDPFWSTQELTTGDGFIEQTLHYLPQLLIKSTLKQSVAGMES</sequence>
<evidence type="ECO:0000259" key="1">
    <source>
        <dbReference type="Pfam" id="PF12146"/>
    </source>
</evidence>
<dbReference type="InterPro" id="IPR017532">
    <property type="entry name" value="Hydrolase-2_PEP"/>
</dbReference>
<evidence type="ECO:0000313" key="3">
    <source>
        <dbReference type="Proteomes" id="UP001528823"/>
    </source>
</evidence>
<reference evidence="2 3" key="1">
    <citation type="submission" date="2022-11" db="EMBL/GenBank/DDBJ databases">
        <title>Spartinivicinus poritis sp. nov., isolated from scleractinian coral Porites lutea.</title>
        <authorList>
            <person name="Zhang G."/>
            <person name="Cai L."/>
            <person name="Wei Q."/>
        </authorList>
    </citation>
    <scope>NUCLEOTIDE SEQUENCE [LARGE SCALE GENOMIC DNA]</scope>
    <source>
        <strain evidence="2 3">A2-2</strain>
    </source>
</reference>
<accession>A0ABT5UFL4</accession>
<keyword evidence="3" id="KW-1185">Reference proteome</keyword>
<gene>
    <name evidence="2" type="ORF">ORQ98_23760</name>
</gene>
<dbReference type="Gene3D" id="3.40.50.1820">
    <property type="entry name" value="alpha/beta hydrolase"/>
    <property type="match status" value="1"/>
</dbReference>
<dbReference type="SUPFAM" id="SSF53474">
    <property type="entry name" value="alpha/beta-Hydrolases"/>
    <property type="match status" value="1"/>
</dbReference>
<organism evidence="2 3">
    <name type="scientific">Spartinivicinus poritis</name>
    <dbReference type="NCBI Taxonomy" id="2994640"/>
    <lineage>
        <taxon>Bacteria</taxon>
        <taxon>Pseudomonadati</taxon>
        <taxon>Pseudomonadota</taxon>
        <taxon>Gammaproteobacteria</taxon>
        <taxon>Oceanospirillales</taxon>
        <taxon>Zooshikellaceae</taxon>
        <taxon>Spartinivicinus</taxon>
    </lineage>
</organism>
<protein>
    <submittedName>
        <fullName evidence="2">Hydrolase 2, exosortase A system-associated</fullName>
    </submittedName>
</protein>
<dbReference type="Pfam" id="PF12146">
    <property type="entry name" value="Hydrolase_4"/>
    <property type="match status" value="1"/>
</dbReference>
<keyword evidence="2" id="KW-0378">Hydrolase</keyword>
<dbReference type="GO" id="GO:0016787">
    <property type="term" value="F:hydrolase activity"/>
    <property type="evidence" value="ECO:0007669"/>
    <property type="project" value="UniProtKB-KW"/>
</dbReference>
<dbReference type="RefSeq" id="WP_274691295.1">
    <property type="nucleotide sequence ID" value="NZ_JAPMOU010000048.1"/>
</dbReference>
<name>A0ABT5UFL4_9GAMM</name>
<feature type="domain" description="Serine aminopeptidase S33" evidence="1">
    <location>
        <begin position="38"/>
        <end position="156"/>
    </location>
</feature>
<dbReference type="InterPro" id="IPR022742">
    <property type="entry name" value="Hydrolase_4"/>
</dbReference>
<dbReference type="InterPro" id="IPR029058">
    <property type="entry name" value="AB_hydrolase_fold"/>
</dbReference>
<evidence type="ECO:0000313" key="2">
    <source>
        <dbReference type="EMBL" id="MDE1464985.1"/>
    </source>
</evidence>
<comment type="caution">
    <text evidence="2">The sequence shown here is derived from an EMBL/GenBank/DDBJ whole genome shotgun (WGS) entry which is preliminary data.</text>
</comment>
<dbReference type="NCBIfam" id="TIGR03101">
    <property type="entry name" value="hydr2_PEP"/>
    <property type="match status" value="1"/>
</dbReference>
<dbReference type="EMBL" id="JAPMOU010000048">
    <property type="protein sequence ID" value="MDE1464985.1"/>
    <property type="molecule type" value="Genomic_DNA"/>
</dbReference>
<dbReference type="Proteomes" id="UP001528823">
    <property type="component" value="Unassembled WGS sequence"/>
</dbReference>
<proteinExistence type="predicted"/>